<dbReference type="Proteomes" id="UP001060275">
    <property type="component" value="Unassembled WGS sequence"/>
</dbReference>
<gene>
    <name evidence="1" type="ORF">NF348_11260</name>
</gene>
<comment type="caution">
    <text evidence="1">The sequence shown here is derived from an EMBL/GenBank/DDBJ whole genome shotgun (WGS) entry which is preliminary data.</text>
</comment>
<dbReference type="AlphaFoldDB" id="A0A9Q4AQ72"/>
<sequence length="144" mass="15378">MSGDSRRAGFEEGFQSSFALDDAVAFQRLMLDIYGGRCAVTGRVLAGSGQDEALEVFLFQPLDHGGAMSPSNAVVVEPAVASLLGKGLILISDDFLAFTPHPEIIGAPSDPSGSRGRRLSLPDAVALWPERAMISYHRSLFRAQ</sequence>
<accession>A0A9Q4AQ72</accession>
<name>A0A9Q4AQ72_9HYPH</name>
<evidence type="ECO:0000313" key="1">
    <source>
        <dbReference type="EMBL" id="MCP8887688.1"/>
    </source>
</evidence>
<organism evidence="1 2">
    <name type="scientific">Devosia ureilytica</name>
    <dbReference type="NCBI Taxonomy" id="2952754"/>
    <lineage>
        <taxon>Bacteria</taxon>
        <taxon>Pseudomonadati</taxon>
        <taxon>Pseudomonadota</taxon>
        <taxon>Alphaproteobacteria</taxon>
        <taxon>Hyphomicrobiales</taxon>
        <taxon>Devosiaceae</taxon>
        <taxon>Devosia</taxon>
    </lineage>
</organism>
<evidence type="ECO:0000313" key="2">
    <source>
        <dbReference type="Proteomes" id="UP001060275"/>
    </source>
</evidence>
<keyword evidence="2" id="KW-1185">Reference proteome</keyword>
<reference evidence="1" key="1">
    <citation type="submission" date="2022-06" db="EMBL/GenBank/DDBJ databases">
        <title>Devosia sp. XJ19-45 genome assembly.</title>
        <authorList>
            <person name="Li B."/>
            <person name="Cai M."/>
            <person name="Nie G."/>
            <person name="Li W."/>
        </authorList>
    </citation>
    <scope>NUCLEOTIDE SEQUENCE</scope>
    <source>
        <strain evidence="1">XJ19-45</strain>
    </source>
</reference>
<protein>
    <submittedName>
        <fullName evidence="1">Uncharacterized protein</fullName>
    </submittedName>
</protein>
<proteinExistence type="predicted"/>
<dbReference type="EMBL" id="JAMWDU010000003">
    <property type="protein sequence ID" value="MCP8887688.1"/>
    <property type="molecule type" value="Genomic_DNA"/>
</dbReference>
<dbReference type="RefSeq" id="WP_254674752.1">
    <property type="nucleotide sequence ID" value="NZ_JAMWDU010000003.1"/>
</dbReference>